<keyword evidence="2" id="KW-1185">Reference proteome</keyword>
<protein>
    <submittedName>
        <fullName evidence="1">Uncharacterized protein</fullName>
    </submittedName>
</protein>
<gene>
    <name evidence="1" type="ORF">DLD77_07970</name>
</gene>
<evidence type="ECO:0000313" key="1">
    <source>
        <dbReference type="EMBL" id="AWO01635.1"/>
    </source>
</evidence>
<organism evidence="1 2">
    <name type="scientific">Chitinophaga alhagiae</name>
    <dbReference type="NCBI Taxonomy" id="2203219"/>
    <lineage>
        <taxon>Bacteria</taxon>
        <taxon>Pseudomonadati</taxon>
        <taxon>Bacteroidota</taxon>
        <taxon>Chitinophagia</taxon>
        <taxon>Chitinophagales</taxon>
        <taxon>Chitinophagaceae</taxon>
        <taxon>Chitinophaga</taxon>
    </lineage>
</organism>
<name>A0ABM6WCN4_9BACT</name>
<reference evidence="1 2" key="1">
    <citation type="submission" date="2018-05" db="EMBL/GenBank/DDBJ databases">
        <title>Chitinophaga sp. nov., isolated from rhizosphere soil of Alhagi.</title>
        <authorList>
            <person name="Liu Y."/>
        </authorList>
    </citation>
    <scope>NUCLEOTIDE SEQUENCE [LARGE SCALE GENOMIC DNA]</scope>
    <source>
        <strain evidence="1 2">T22</strain>
    </source>
</reference>
<accession>A0ABM6WCN4</accession>
<proteinExistence type="predicted"/>
<dbReference type="Proteomes" id="UP000246099">
    <property type="component" value="Chromosome"/>
</dbReference>
<evidence type="ECO:0000313" key="2">
    <source>
        <dbReference type="Proteomes" id="UP000246099"/>
    </source>
</evidence>
<sequence length="157" mass="17081">MSAACQKYNPAELVNCEKAAMNVHMNGQSTSLKIKSSTLLRTESLSRSFKLLSLEAYIDTMKVVMNIADGPYPTAGLANDSLQLKTYSYSRKAGADTSGRVVLGIKDRFYVTDSAAVTITEVDVAARTITGTYYIQTVNPVREANGAFTKVCYLSIK</sequence>
<dbReference type="EMBL" id="CP029600">
    <property type="protein sequence ID" value="AWO01635.1"/>
    <property type="molecule type" value="Genomic_DNA"/>
</dbReference>